<dbReference type="InterPro" id="IPR050258">
    <property type="entry name" value="Leguminous_Lectin"/>
</dbReference>
<organism evidence="5 6">
    <name type="scientific">Panicum virgatum</name>
    <name type="common">Blackwell switchgrass</name>
    <dbReference type="NCBI Taxonomy" id="38727"/>
    <lineage>
        <taxon>Eukaryota</taxon>
        <taxon>Viridiplantae</taxon>
        <taxon>Streptophyta</taxon>
        <taxon>Embryophyta</taxon>
        <taxon>Tracheophyta</taxon>
        <taxon>Spermatophyta</taxon>
        <taxon>Magnoliopsida</taxon>
        <taxon>Liliopsida</taxon>
        <taxon>Poales</taxon>
        <taxon>Poaceae</taxon>
        <taxon>PACMAD clade</taxon>
        <taxon>Panicoideae</taxon>
        <taxon>Panicodae</taxon>
        <taxon>Paniceae</taxon>
        <taxon>Panicinae</taxon>
        <taxon>Panicum</taxon>
        <taxon>Panicum sect. Hiantes</taxon>
    </lineage>
</organism>
<dbReference type="InterPro" id="IPR013320">
    <property type="entry name" value="ConA-like_dom_sf"/>
</dbReference>
<feature type="domain" description="Legume lectin" evidence="4">
    <location>
        <begin position="44"/>
        <end position="275"/>
    </location>
</feature>
<evidence type="ECO:0000256" key="2">
    <source>
        <dbReference type="ARBA" id="ARBA00022734"/>
    </source>
</evidence>
<accession>A0A8T0SWJ7</accession>
<dbReference type="PANTHER" id="PTHR32401:SF57">
    <property type="entry name" value="OS08G0334300 PROTEIN"/>
    <property type="match status" value="1"/>
</dbReference>
<feature type="signal peptide" evidence="3">
    <location>
        <begin position="1"/>
        <end position="37"/>
    </location>
</feature>
<dbReference type="Proteomes" id="UP000823388">
    <property type="component" value="Chromosome 5K"/>
</dbReference>
<keyword evidence="3" id="KW-0732">Signal</keyword>
<name>A0A8T0SWJ7_PANVG</name>
<evidence type="ECO:0000313" key="6">
    <source>
        <dbReference type="Proteomes" id="UP000823388"/>
    </source>
</evidence>
<dbReference type="PANTHER" id="PTHR32401">
    <property type="entry name" value="CONCANAVALIN A-LIKE LECTIN FAMILY PROTEIN"/>
    <property type="match status" value="1"/>
</dbReference>
<feature type="chain" id="PRO_5035793938" description="Legume lectin domain-containing protein" evidence="3">
    <location>
        <begin position="38"/>
        <end position="293"/>
    </location>
</feature>
<evidence type="ECO:0000313" key="5">
    <source>
        <dbReference type="EMBL" id="KAG2603061.1"/>
    </source>
</evidence>
<reference evidence="5 6" key="1">
    <citation type="submission" date="2020-05" db="EMBL/GenBank/DDBJ databases">
        <title>WGS assembly of Panicum virgatum.</title>
        <authorList>
            <person name="Lovell J.T."/>
            <person name="Jenkins J."/>
            <person name="Shu S."/>
            <person name="Juenger T.E."/>
            <person name="Schmutz J."/>
        </authorList>
    </citation>
    <scope>NUCLEOTIDE SEQUENCE [LARGE SCALE GENOMIC DNA]</scope>
    <source>
        <strain evidence="6">cv. AP13</strain>
    </source>
</reference>
<dbReference type="Gene3D" id="2.60.120.200">
    <property type="match status" value="1"/>
</dbReference>
<protein>
    <recommendedName>
        <fullName evidence="4">Legume lectin domain-containing protein</fullName>
    </recommendedName>
</protein>
<dbReference type="CDD" id="cd06899">
    <property type="entry name" value="lectin_legume_LecRK_Arcelin_ConA"/>
    <property type="match status" value="1"/>
</dbReference>
<dbReference type="GO" id="GO:0030246">
    <property type="term" value="F:carbohydrate binding"/>
    <property type="evidence" value="ECO:0007669"/>
    <property type="project" value="UniProtKB-KW"/>
</dbReference>
<dbReference type="SUPFAM" id="SSF49899">
    <property type="entry name" value="Concanavalin A-like lectins/glucanases"/>
    <property type="match status" value="1"/>
</dbReference>
<dbReference type="InterPro" id="IPR019825">
    <property type="entry name" value="Lectin_legB_Mn/Ca_BS"/>
</dbReference>
<evidence type="ECO:0000259" key="4">
    <source>
        <dbReference type="Pfam" id="PF00139"/>
    </source>
</evidence>
<evidence type="ECO:0000256" key="1">
    <source>
        <dbReference type="ARBA" id="ARBA00007606"/>
    </source>
</evidence>
<keyword evidence="2" id="KW-0430">Lectin</keyword>
<gene>
    <name evidence="5" type="ORF">PVAP13_5KG743201</name>
</gene>
<dbReference type="PROSITE" id="PS00307">
    <property type="entry name" value="LECTIN_LEGUME_BETA"/>
    <property type="match status" value="1"/>
</dbReference>
<evidence type="ECO:0000256" key="3">
    <source>
        <dbReference type="SAM" id="SignalP"/>
    </source>
</evidence>
<dbReference type="AlphaFoldDB" id="A0A8T0SWJ7"/>
<dbReference type="EMBL" id="CM029045">
    <property type="protein sequence ID" value="KAG2603061.1"/>
    <property type="molecule type" value="Genomic_DNA"/>
</dbReference>
<keyword evidence="6" id="KW-1185">Reference proteome</keyword>
<comment type="caution">
    <text evidence="5">The sequence shown here is derived from an EMBL/GenBank/DDBJ whole genome shotgun (WGS) entry which is preliminary data.</text>
</comment>
<comment type="similarity">
    <text evidence="1">Belongs to the leguminous lectin family.</text>
</comment>
<dbReference type="InterPro" id="IPR001220">
    <property type="entry name" value="Legume_lectin_dom"/>
</dbReference>
<dbReference type="Pfam" id="PF00139">
    <property type="entry name" value="Lectin_legB"/>
    <property type="match status" value="1"/>
</dbReference>
<proteinExistence type="inferred from homology"/>
<sequence length="293" mass="30773">MADRHAIAAGCGHGLSDKSLLLFGSLCQLLLLLQAAALSFQYDFSIPGVLDRANLVYINDSFSAGDRISLSNMSDNSVGRVAYAQPVRLWDCRTGAAASFATSFSFAIVGNHSSTRGDGMAFFVGPFPATMPWESGAQYLGLYTNQNLMGSPPTVAVEFDTFWNSNLDPPGVADHVGIDVNSIRSANYTRDLPSLGLYGTMSANITYDAGSRMMAVSIRLADGSIHGVQTSVDLRAAGLPQEAAVGFSASTGGFFESHQLLSWAFNSTDMAAGNPNSTDTAGAGGNLITLLIS</sequence>